<gene>
    <name evidence="1" type="ORF">EVAR_17503_1</name>
</gene>
<organism evidence="1 2">
    <name type="scientific">Eumeta variegata</name>
    <name type="common">Bagworm moth</name>
    <name type="synonym">Eumeta japonica</name>
    <dbReference type="NCBI Taxonomy" id="151549"/>
    <lineage>
        <taxon>Eukaryota</taxon>
        <taxon>Metazoa</taxon>
        <taxon>Ecdysozoa</taxon>
        <taxon>Arthropoda</taxon>
        <taxon>Hexapoda</taxon>
        <taxon>Insecta</taxon>
        <taxon>Pterygota</taxon>
        <taxon>Neoptera</taxon>
        <taxon>Endopterygota</taxon>
        <taxon>Lepidoptera</taxon>
        <taxon>Glossata</taxon>
        <taxon>Ditrysia</taxon>
        <taxon>Tineoidea</taxon>
        <taxon>Psychidae</taxon>
        <taxon>Oiketicinae</taxon>
        <taxon>Eumeta</taxon>
    </lineage>
</organism>
<keyword evidence="2" id="KW-1185">Reference proteome</keyword>
<dbReference type="EMBL" id="BGZK01000625">
    <property type="protein sequence ID" value="GBP53428.1"/>
    <property type="molecule type" value="Genomic_DNA"/>
</dbReference>
<proteinExistence type="predicted"/>
<reference evidence="1 2" key="1">
    <citation type="journal article" date="2019" name="Commun. Biol.">
        <title>The bagworm genome reveals a unique fibroin gene that provides high tensile strength.</title>
        <authorList>
            <person name="Kono N."/>
            <person name="Nakamura H."/>
            <person name="Ohtoshi R."/>
            <person name="Tomita M."/>
            <person name="Numata K."/>
            <person name="Arakawa K."/>
        </authorList>
    </citation>
    <scope>NUCLEOTIDE SEQUENCE [LARGE SCALE GENOMIC DNA]</scope>
</reference>
<dbReference type="Proteomes" id="UP000299102">
    <property type="component" value="Unassembled WGS sequence"/>
</dbReference>
<comment type="caution">
    <text evidence="1">The sequence shown here is derived from an EMBL/GenBank/DDBJ whole genome shotgun (WGS) entry which is preliminary data.</text>
</comment>
<sequence length="140" mass="15234">MSQSHYTSGHGTAVASADTSTTIFEVGRRRTPPVVSTSTTRTWLSGPHDVALGRRAAYRVAAPGGAPESVFSQPPLPEVIGEALTRAPVCRPEEHVVVKVARQRQERPIRKWLGEALGLGRFDVHLRQRSGVDDVLGFQQ</sequence>
<dbReference type="AlphaFoldDB" id="A0A4C1WPW8"/>
<accession>A0A4C1WPW8</accession>
<protein>
    <submittedName>
        <fullName evidence="1">Uncharacterized protein</fullName>
    </submittedName>
</protein>
<evidence type="ECO:0000313" key="2">
    <source>
        <dbReference type="Proteomes" id="UP000299102"/>
    </source>
</evidence>
<name>A0A4C1WPW8_EUMVA</name>
<evidence type="ECO:0000313" key="1">
    <source>
        <dbReference type="EMBL" id="GBP53428.1"/>
    </source>
</evidence>